<dbReference type="PRINTS" id="PR00081">
    <property type="entry name" value="GDHRDH"/>
</dbReference>
<dbReference type="AlphaFoldDB" id="C5T5M1"/>
<protein>
    <submittedName>
        <fullName evidence="3">Short-chain dehydrogenase/reductase SDR</fullName>
    </submittedName>
</protein>
<dbReference type="GO" id="GO:0016491">
    <property type="term" value="F:oxidoreductase activity"/>
    <property type="evidence" value="ECO:0007669"/>
    <property type="project" value="UniProtKB-KW"/>
</dbReference>
<reference evidence="3 4" key="1">
    <citation type="submission" date="2009-05" db="EMBL/GenBank/DDBJ databases">
        <title>The draft genome of Acidovorax delafieldii 2AN.</title>
        <authorList>
            <consortium name="US DOE Joint Genome Institute (JGI-PGF)"/>
            <person name="Lucas S."/>
            <person name="Copeland A."/>
            <person name="Lapidus A."/>
            <person name="Glavina del Rio T."/>
            <person name="Tice H."/>
            <person name="Bruce D."/>
            <person name="Goodwin L."/>
            <person name="Pitluck S."/>
            <person name="Larimer F."/>
            <person name="Land M.L."/>
            <person name="Hauser L."/>
            <person name="Shelobolina E.S."/>
            <person name="Picardal F."/>
            <person name="Roden E."/>
            <person name="Emerson D."/>
        </authorList>
    </citation>
    <scope>NUCLEOTIDE SEQUENCE [LARGE SCALE GENOMIC DNA]</scope>
    <source>
        <strain evidence="3 4">2AN</strain>
    </source>
</reference>
<comment type="similarity">
    <text evidence="1">Belongs to the short-chain dehydrogenases/reductases (SDR) family.</text>
</comment>
<dbReference type="InterPro" id="IPR002347">
    <property type="entry name" value="SDR_fam"/>
</dbReference>
<accession>C5T5M1</accession>
<keyword evidence="2" id="KW-0560">Oxidoreductase</keyword>
<evidence type="ECO:0000256" key="1">
    <source>
        <dbReference type="ARBA" id="ARBA00006484"/>
    </source>
</evidence>
<keyword evidence="4" id="KW-1185">Reference proteome</keyword>
<dbReference type="PANTHER" id="PTHR43669">
    <property type="entry name" value="5-KETO-D-GLUCONATE 5-REDUCTASE"/>
    <property type="match status" value="1"/>
</dbReference>
<sequence>MRVQNKSIIVTGAGSGIGEGIARRLAAEGGRVLVNDINAQAGQRVATDIRAAGGEAVFFQADVTKSKDVEAMVQEAVQRFGRLDVVVNNAGWTHRNRPMLEVSEEDFDKVYAINVKSIYLSAIHAVPALRKAGVAVSSTSPPRQGCGRAPG</sequence>
<dbReference type="Proteomes" id="UP000003856">
    <property type="component" value="Unassembled WGS sequence"/>
</dbReference>
<evidence type="ECO:0000256" key="2">
    <source>
        <dbReference type="ARBA" id="ARBA00023002"/>
    </source>
</evidence>
<dbReference type="PANTHER" id="PTHR43669:SF14">
    <property type="entry name" value="OXIDOREDUCTASE"/>
    <property type="match status" value="1"/>
</dbReference>
<evidence type="ECO:0000313" key="3">
    <source>
        <dbReference type="EMBL" id="EER60226.1"/>
    </source>
</evidence>
<name>C5T5M1_ACIDE</name>
<dbReference type="EMBL" id="ACQT01000067">
    <property type="protein sequence ID" value="EER60226.1"/>
    <property type="molecule type" value="Genomic_DNA"/>
</dbReference>
<proteinExistence type="inferred from homology"/>
<dbReference type="PATRIC" id="fig|573060.9.peg.2906"/>
<dbReference type="Gene3D" id="3.40.50.720">
    <property type="entry name" value="NAD(P)-binding Rossmann-like Domain"/>
    <property type="match status" value="1"/>
</dbReference>
<evidence type="ECO:0000313" key="4">
    <source>
        <dbReference type="Proteomes" id="UP000003856"/>
    </source>
</evidence>
<organism evidence="3 4">
    <name type="scientific">Acidovorax delafieldii 2AN</name>
    <dbReference type="NCBI Taxonomy" id="573060"/>
    <lineage>
        <taxon>Bacteria</taxon>
        <taxon>Pseudomonadati</taxon>
        <taxon>Pseudomonadota</taxon>
        <taxon>Betaproteobacteria</taxon>
        <taxon>Burkholderiales</taxon>
        <taxon>Comamonadaceae</taxon>
        <taxon>Acidovorax</taxon>
    </lineage>
</organism>
<dbReference type="Pfam" id="PF00106">
    <property type="entry name" value="adh_short"/>
    <property type="match status" value="1"/>
</dbReference>
<dbReference type="SUPFAM" id="SSF51735">
    <property type="entry name" value="NAD(P)-binding Rossmann-fold domains"/>
    <property type="match status" value="1"/>
</dbReference>
<gene>
    <name evidence="3" type="ORF">AcdelDRAFT_2201</name>
</gene>
<dbReference type="InterPro" id="IPR036291">
    <property type="entry name" value="NAD(P)-bd_dom_sf"/>
</dbReference>
<comment type="caution">
    <text evidence="3">The sequence shown here is derived from an EMBL/GenBank/DDBJ whole genome shotgun (WGS) entry which is preliminary data.</text>
</comment>